<dbReference type="PROSITE" id="PS50293">
    <property type="entry name" value="TPR_REGION"/>
    <property type="match status" value="1"/>
</dbReference>
<dbReference type="Pfam" id="PF13424">
    <property type="entry name" value="TPR_12"/>
    <property type="match status" value="1"/>
</dbReference>
<evidence type="ECO:0000256" key="5">
    <source>
        <dbReference type="ARBA" id="ARBA00022803"/>
    </source>
</evidence>
<protein>
    <recommendedName>
        <fullName evidence="14">Mitochondrial import receptor subunit TOM70</fullName>
    </recommendedName>
</protein>
<dbReference type="EMBL" id="CAXLJM020000007">
    <property type="protein sequence ID" value="CAL8072274.1"/>
    <property type="molecule type" value="Genomic_DNA"/>
</dbReference>
<evidence type="ECO:0000313" key="13">
    <source>
        <dbReference type="Proteomes" id="UP001642540"/>
    </source>
</evidence>
<keyword evidence="4" id="KW-1000">Mitochondrion outer membrane</keyword>
<evidence type="ECO:0000256" key="10">
    <source>
        <dbReference type="PROSITE-ProRule" id="PRU00339"/>
    </source>
</evidence>
<dbReference type="SUPFAM" id="SSF48452">
    <property type="entry name" value="TPR-like"/>
    <property type="match status" value="2"/>
</dbReference>
<organism evidence="12 13">
    <name type="scientific">Orchesella dallaii</name>
    <dbReference type="NCBI Taxonomy" id="48710"/>
    <lineage>
        <taxon>Eukaryota</taxon>
        <taxon>Metazoa</taxon>
        <taxon>Ecdysozoa</taxon>
        <taxon>Arthropoda</taxon>
        <taxon>Hexapoda</taxon>
        <taxon>Collembola</taxon>
        <taxon>Entomobryomorpha</taxon>
        <taxon>Entomobryoidea</taxon>
        <taxon>Orchesellidae</taxon>
        <taxon>Orchesellinae</taxon>
        <taxon>Orchesella</taxon>
    </lineage>
</organism>
<evidence type="ECO:0000256" key="4">
    <source>
        <dbReference type="ARBA" id="ARBA00022787"/>
    </source>
</evidence>
<sequence>MSEQPNPATQEDAQKESSGMPDDVLATITSTLDAINLEGVQDDDTKAFNLYKTEGNTYVKMEKYPEALEKYDQAWNHAKSADDRAMILNNRGVVHEKMGDTEKALEIFEEALKIKPEYVKVLIRRSLVNKKLGKFEEAMDDITEAHSLSLKNSVAVAGLQEASESLIVEYAEAEIKKLESTKPSGFVQDGIVKTFLRGFYCDPISRLWRGLDPFPDQGDAKSGFPAAMTCMRDGKFSEAPAHCTSEIEAADSNYRLEAFLLRGCLNFLCGKKDESLADFDAVIKDANASNEYKSCAHLKKAMLRNLWETAEATAEEFGRAEELWKENADLYYHAAVCLVDKGEPVPALALLEKGMGICSDPKKYPLLHVMGLTIKLSYDACMGDPKPAYEKLKQLANDGVFDGPECYELYAQALLLIDGGEPAAAQFEKAFEVSGGEKLFALKKVMAQTMLTKDHDKTIEALSKFVDDPDVGNAALYHMGELSFMMERHEEGFRHIEKSIEESKSIYDTRIRVMGKIDFKYNVMLTNKLKKHAITFCPQQPKDVALE</sequence>
<feature type="region of interest" description="Disordered" evidence="11">
    <location>
        <begin position="1"/>
        <end position="23"/>
    </location>
</feature>
<name>A0ABP1PQP2_9HEXA</name>
<keyword evidence="6" id="KW-1133">Transmembrane helix</keyword>
<comment type="caution">
    <text evidence="12">The sequence shown here is derived from an EMBL/GenBank/DDBJ whole genome shotgun (WGS) entry which is preliminary data.</text>
</comment>
<dbReference type="Gene3D" id="1.25.40.10">
    <property type="entry name" value="Tetratricopeptide repeat domain"/>
    <property type="match status" value="2"/>
</dbReference>
<keyword evidence="2" id="KW-0812">Transmembrane</keyword>
<evidence type="ECO:0000256" key="6">
    <source>
        <dbReference type="ARBA" id="ARBA00022989"/>
    </source>
</evidence>
<evidence type="ECO:0000256" key="9">
    <source>
        <dbReference type="ARBA" id="ARBA00038030"/>
    </source>
</evidence>
<evidence type="ECO:0000256" key="7">
    <source>
        <dbReference type="ARBA" id="ARBA00023128"/>
    </source>
</evidence>
<dbReference type="PROSITE" id="PS50005">
    <property type="entry name" value="TPR"/>
    <property type="match status" value="1"/>
</dbReference>
<reference evidence="12 13" key="1">
    <citation type="submission" date="2024-08" db="EMBL/GenBank/DDBJ databases">
        <authorList>
            <person name="Cucini C."/>
            <person name="Frati F."/>
        </authorList>
    </citation>
    <scope>NUCLEOTIDE SEQUENCE [LARGE SCALE GENOMIC DNA]</scope>
</reference>
<gene>
    <name evidence="12" type="ORF">ODALV1_LOCUS2090</name>
</gene>
<proteinExistence type="inferred from homology"/>
<dbReference type="InterPro" id="IPR019734">
    <property type="entry name" value="TPR_rpt"/>
</dbReference>
<evidence type="ECO:0000256" key="8">
    <source>
        <dbReference type="ARBA" id="ARBA00023136"/>
    </source>
</evidence>
<evidence type="ECO:0000256" key="2">
    <source>
        <dbReference type="ARBA" id="ARBA00022692"/>
    </source>
</evidence>
<dbReference type="Proteomes" id="UP001642540">
    <property type="component" value="Unassembled WGS sequence"/>
</dbReference>
<evidence type="ECO:0000313" key="12">
    <source>
        <dbReference type="EMBL" id="CAL8072274.1"/>
    </source>
</evidence>
<evidence type="ECO:0000256" key="1">
    <source>
        <dbReference type="ARBA" id="ARBA00004572"/>
    </source>
</evidence>
<dbReference type="InterPro" id="IPR011990">
    <property type="entry name" value="TPR-like_helical_dom_sf"/>
</dbReference>
<dbReference type="SMART" id="SM00028">
    <property type="entry name" value="TPR"/>
    <property type="match status" value="6"/>
</dbReference>
<evidence type="ECO:0008006" key="14">
    <source>
        <dbReference type="Google" id="ProtNLM"/>
    </source>
</evidence>
<evidence type="ECO:0000256" key="11">
    <source>
        <dbReference type="SAM" id="MobiDB-lite"/>
    </source>
</evidence>
<feature type="compositionally biased region" description="Polar residues" evidence="11">
    <location>
        <begin position="1"/>
        <end position="11"/>
    </location>
</feature>
<comment type="similarity">
    <text evidence="9">Belongs to the Tom70 family.</text>
</comment>
<keyword evidence="5 10" id="KW-0802">TPR repeat</keyword>
<dbReference type="PANTHER" id="PTHR46208">
    <property type="entry name" value="MITOCHONDRIAL IMPORT RECEPTOR SUBUNIT TOM70"/>
    <property type="match status" value="1"/>
</dbReference>
<keyword evidence="8" id="KW-0472">Membrane</keyword>
<dbReference type="PANTHER" id="PTHR46208:SF1">
    <property type="entry name" value="MITOCHONDRIAL IMPORT RECEPTOR SUBUNIT TOM70"/>
    <property type="match status" value="1"/>
</dbReference>
<accession>A0ABP1PQP2</accession>
<keyword evidence="7" id="KW-0496">Mitochondrion</keyword>
<keyword evidence="13" id="KW-1185">Reference proteome</keyword>
<keyword evidence="3" id="KW-0677">Repeat</keyword>
<evidence type="ECO:0000256" key="3">
    <source>
        <dbReference type="ARBA" id="ARBA00022737"/>
    </source>
</evidence>
<feature type="repeat" description="TPR" evidence="10">
    <location>
        <begin position="85"/>
        <end position="118"/>
    </location>
</feature>
<comment type="subcellular location">
    <subcellularLocation>
        <location evidence="1">Mitochondrion outer membrane</location>
        <topology evidence="1">Single-pass membrane protein</topology>
    </subcellularLocation>
</comment>